<dbReference type="PROSITE" id="PS51801">
    <property type="entry name" value="ZF_CCHC_NOA"/>
    <property type="match status" value="1"/>
</dbReference>
<dbReference type="EnsemblMetazoa" id="G31111.6">
    <property type="protein sequence ID" value="G31111.6:cds"/>
    <property type="gene ID" value="G31111"/>
</dbReference>
<dbReference type="InterPro" id="IPR034735">
    <property type="entry name" value="NEMO_ZF"/>
</dbReference>
<accession>A0A8W8M363</accession>
<dbReference type="Proteomes" id="UP000005408">
    <property type="component" value="Unassembled WGS sequence"/>
</dbReference>
<keyword evidence="5" id="KW-0862">Zinc</keyword>
<dbReference type="InterPro" id="IPR051301">
    <property type="entry name" value="Optineurin/NFkB_EssMod"/>
</dbReference>
<name>A0A8W8M363_MAGGI</name>
<dbReference type="GO" id="GO:0005737">
    <property type="term" value="C:cytoplasm"/>
    <property type="evidence" value="ECO:0007669"/>
    <property type="project" value="UniProtKB-SubCell"/>
</dbReference>
<dbReference type="AlphaFoldDB" id="A0A8W8M363"/>
<dbReference type="Pfam" id="PF11577">
    <property type="entry name" value="NEMO"/>
    <property type="match status" value="1"/>
</dbReference>
<feature type="coiled-coil region" evidence="8">
    <location>
        <begin position="519"/>
        <end position="599"/>
    </location>
</feature>
<keyword evidence="6 8" id="KW-0175">Coiled coil</keyword>
<keyword evidence="3" id="KW-0479">Metal-binding</keyword>
<comment type="subcellular location">
    <subcellularLocation>
        <location evidence="1">Cytoplasm</location>
    </subcellularLocation>
</comment>
<evidence type="ECO:0000256" key="2">
    <source>
        <dbReference type="ARBA" id="ARBA00022490"/>
    </source>
</evidence>
<evidence type="ECO:0000256" key="3">
    <source>
        <dbReference type="ARBA" id="ARBA00022723"/>
    </source>
</evidence>
<evidence type="ECO:0000256" key="8">
    <source>
        <dbReference type="SAM" id="Coils"/>
    </source>
</evidence>
<evidence type="ECO:0000256" key="5">
    <source>
        <dbReference type="ARBA" id="ARBA00022833"/>
    </source>
</evidence>
<feature type="coiled-coil region" evidence="8">
    <location>
        <begin position="51"/>
        <end position="78"/>
    </location>
</feature>
<dbReference type="GO" id="GO:0043122">
    <property type="term" value="P:regulation of canonical NF-kappaB signal transduction"/>
    <property type="evidence" value="ECO:0007669"/>
    <property type="project" value="TreeGrafter"/>
</dbReference>
<dbReference type="InterPro" id="IPR032419">
    <property type="entry name" value="CC2-LZ_dom"/>
</dbReference>
<keyword evidence="2" id="KW-0963">Cytoplasm</keyword>
<dbReference type="GO" id="GO:0070530">
    <property type="term" value="F:K63-linked polyubiquitin modification-dependent protein binding"/>
    <property type="evidence" value="ECO:0007669"/>
    <property type="project" value="InterPro"/>
</dbReference>
<evidence type="ECO:0000256" key="4">
    <source>
        <dbReference type="ARBA" id="ARBA00022771"/>
    </source>
</evidence>
<proteinExistence type="predicted"/>
<evidence type="ECO:0000313" key="11">
    <source>
        <dbReference type="Proteomes" id="UP000005408"/>
    </source>
</evidence>
<dbReference type="Pfam" id="PF16516">
    <property type="entry name" value="CC2-LZ"/>
    <property type="match status" value="1"/>
</dbReference>
<dbReference type="PANTHER" id="PTHR31553:SF1">
    <property type="entry name" value="NF-KAPPA-B ESSENTIAL MODULATOR"/>
    <property type="match status" value="1"/>
</dbReference>
<dbReference type="Gene3D" id="1.20.5.390">
    <property type="entry name" value="L1 transposable element, trimerization domain"/>
    <property type="match status" value="1"/>
</dbReference>
<sequence>MNGAHTPNVNITQNGEVSYSAIPTMPSSTHSSNQMSLSQGIGQMSMTDVNLEQALDRIQELHRENNELRDYLKDNNEKMKLQYQNLSEWKEKIRVNNARNKEKFDQTKEVVQTMTRENAELKAQVSAKATELQQLQRSVVEMDSDLRSKQEALTELRKTVEEMRQSTGGQAGGRSPDFLDAVLVNHDSGETAAIKKENVLLKTQISELENKVKQFRENNDSLMRDLDSYKTVKQELQENNAKLERENTELGQRIEGLLNENKGMKSETRMLRNRVEEVEQQMSRVQASAVSTEEDRKTQAAEMAQTELGDLRQRLKQKDEEIAYYKEQQQHHISDLTKQHQQQRQELLQQLDCLQHELQQTKDEQTKAYTSDVQSLRNQVLTLISQVTESQNKLEAANDALEKKSGRLQELEHSSAVQHEEFQRQRAQDAGLVETLRLSLKSYEDALNAERKEHQNTKKTSVELRQSFNQLVSDHKNLSEKYDNVRMQEQSGCTETEKQKLLDQIGRLTAQVYAGEEAINYREEKLKKVEEENKKIKEELNNVVPVLRAQAEVWKSDFDAERDSRERLHAEKSQLENELKQLQLRNQQLLDEMENFSKRQFQEMQQRHANQGFQHSLQQHLRVGQQNHGSPYQPPTYTTQSYPGPAAGAGAVYDNRSTNMTMGQSHGGSQEGEELQQFECPKCNQTCPDMDTLQIHVLDCIDQDMT</sequence>
<feature type="coiled-coil region" evidence="8">
    <location>
        <begin position="191"/>
        <end position="460"/>
    </location>
</feature>
<dbReference type="Gene3D" id="1.20.5.990">
    <property type="entry name" value="Nemo cc2-lz domain - 1d5 darpin complex"/>
    <property type="match status" value="1"/>
</dbReference>
<feature type="domain" description="CCHC NOA-type" evidence="9">
    <location>
        <begin position="672"/>
        <end position="702"/>
    </location>
</feature>
<dbReference type="Pfam" id="PF18414">
    <property type="entry name" value="zf_C2H2_10"/>
    <property type="match status" value="1"/>
</dbReference>
<evidence type="ECO:0000313" key="10">
    <source>
        <dbReference type="EnsemblMetazoa" id="G31111.6:cds"/>
    </source>
</evidence>
<dbReference type="GO" id="GO:0008270">
    <property type="term" value="F:zinc ion binding"/>
    <property type="evidence" value="ECO:0007669"/>
    <property type="project" value="UniProtKB-KW"/>
</dbReference>
<dbReference type="PANTHER" id="PTHR31553">
    <property type="entry name" value="NF-KAPPA-B ESSENTIAL MODULATOR"/>
    <property type="match status" value="1"/>
</dbReference>
<dbReference type="GO" id="GO:0005634">
    <property type="term" value="C:nucleus"/>
    <property type="evidence" value="ECO:0007669"/>
    <property type="project" value="TreeGrafter"/>
</dbReference>
<keyword evidence="11" id="KW-1185">Reference proteome</keyword>
<evidence type="ECO:0000256" key="7">
    <source>
        <dbReference type="PROSITE-ProRule" id="PRU01142"/>
    </source>
</evidence>
<dbReference type="InterPro" id="IPR021063">
    <property type="entry name" value="NEMO_N"/>
</dbReference>
<feature type="coiled-coil region" evidence="8">
    <location>
        <begin position="104"/>
        <end position="166"/>
    </location>
</feature>
<keyword evidence="4 7" id="KW-0863">Zinc-finger</keyword>
<evidence type="ECO:0000256" key="1">
    <source>
        <dbReference type="ARBA" id="ARBA00004496"/>
    </source>
</evidence>
<protein>
    <recommendedName>
        <fullName evidence="9">CCHC NOA-type domain-containing protein</fullName>
    </recommendedName>
</protein>
<evidence type="ECO:0000256" key="6">
    <source>
        <dbReference type="ARBA" id="ARBA00023054"/>
    </source>
</evidence>
<evidence type="ECO:0000259" key="9">
    <source>
        <dbReference type="PROSITE" id="PS51801"/>
    </source>
</evidence>
<organism evidence="10 11">
    <name type="scientific">Magallana gigas</name>
    <name type="common">Pacific oyster</name>
    <name type="synonym">Crassostrea gigas</name>
    <dbReference type="NCBI Taxonomy" id="29159"/>
    <lineage>
        <taxon>Eukaryota</taxon>
        <taxon>Metazoa</taxon>
        <taxon>Spiralia</taxon>
        <taxon>Lophotrochozoa</taxon>
        <taxon>Mollusca</taxon>
        <taxon>Bivalvia</taxon>
        <taxon>Autobranchia</taxon>
        <taxon>Pteriomorphia</taxon>
        <taxon>Ostreida</taxon>
        <taxon>Ostreoidea</taxon>
        <taxon>Ostreidae</taxon>
        <taxon>Magallana</taxon>
    </lineage>
</organism>
<reference evidence="10" key="1">
    <citation type="submission" date="2022-08" db="UniProtKB">
        <authorList>
            <consortium name="EnsemblMetazoa"/>
        </authorList>
    </citation>
    <scope>IDENTIFICATION</scope>
    <source>
        <strain evidence="10">05x7-T-G4-1.051#20</strain>
    </source>
</reference>